<gene>
    <name evidence="1" type="ORF">SSLN_LOCUS14872</name>
</gene>
<evidence type="ECO:0000313" key="1">
    <source>
        <dbReference type="EMBL" id="VDM01258.1"/>
    </source>
</evidence>
<name>A0A183TEH4_SCHSO</name>
<evidence type="ECO:0000313" key="3">
    <source>
        <dbReference type="WBParaSite" id="SSLN_0001543101-mRNA-1"/>
    </source>
</evidence>
<dbReference type="WBParaSite" id="SSLN_0001543101-mRNA-1">
    <property type="protein sequence ID" value="SSLN_0001543101-mRNA-1"/>
    <property type="gene ID" value="SSLN_0001543101"/>
</dbReference>
<evidence type="ECO:0000313" key="2">
    <source>
        <dbReference type="Proteomes" id="UP000275846"/>
    </source>
</evidence>
<reference evidence="3" key="1">
    <citation type="submission" date="2016-06" db="UniProtKB">
        <authorList>
            <consortium name="WormBaseParasite"/>
        </authorList>
    </citation>
    <scope>IDENTIFICATION</scope>
</reference>
<accession>A0A183TEH4</accession>
<protein>
    <submittedName>
        <fullName evidence="3">UCH domain-containing protein</fullName>
    </submittedName>
</protein>
<keyword evidence="2" id="KW-1185">Reference proteome</keyword>
<dbReference type="STRING" id="70667.A0A183TEH4"/>
<dbReference type="Proteomes" id="UP000275846">
    <property type="component" value="Unassembled WGS sequence"/>
</dbReference>
<sequence>MSFFQDSTTELVKPCHNQIFKQAALFLLLDVELGSDSRCQSDVNQVGHLDAFMAGLVAAIQSQSDEEDVPADALVNLPMSDSQLNAFRPMVRELTQRLKELDKNEETTPAAPPNPLQVALGLHRRPKPKVGRRARLLFLPERNTILNLTTWLAKYPITAQLLVEASFPSTATPSGSDFEDGLFGRLLVPSHLCPLQSMEDSLLAIQGPNSASNSWAGEFFVESVPIKPAIEADQRNIWQVFV</sequence>
<organism evidence="3">
    <name type="scientific">Schistocephalus solidus</name>
    <name type="common">Tapeworm</name>
    <dbReference type="NCBI Taxonomy" id="70667"/>
    <lineage>
        <taxon>Eukaryota</taxon>
        <taxon>Metazoa</taxon>
        <taxon>Spiralia</taxon>
        <taxon>Lophotrochozoa</taxon>
        <taxon>Platyhelminthes</taxon>
        <taxon>Cestoda</taxon>
        <taxon>Eucestoda</taxon>
        <taxon>Diphyllobothriidea</taxon>
        <taxon>Diphyllobothriidae</taxon>
        <taxon>Schistocephalus</taxon>
    </lineage>
</organism>
<dbReference type="EMBL" id="UYSU01039388">
    <property type="protein sequence ID" value="VDM01258.1"/>
    <property type="molecule type" value="Genomic_DNA"/>
</dbReference>
<reference evidence="1 2" key="2">
    <citation type="submission" date="2018-11" db="EMBL/GenBank/DDBJ databases">
        <authorList>
            <consortium name="Pathogen Informatics"/>
        </authorList>
    </citation>
    <scope>NUCLEOTIDE SEQUENCE [LARGE SCALE GENOMIC DNA]</scope>
    <source>
        <strain evidence="1 2">NST_G2</strain>
    </source>
</reference>
<dbReference type="AlphaFoldDB" id="A0A183TEH4"/>
<proteinExistence type="predicted"/>
<dbReference type="OrthoDB" id="20295at2759"/>